<sequence length="770" mass="89358">MALHSVMMQARALHHDHFQQLSASQSSFVSPISSSRNQFRSFTPKSFGCYRPVTGSFSQCALSLKGGGRGGRAPPGVSCFPGSLRYRKRSADGRRMWHIAAQPSEPSTSTFNEEDYEEHEDTEEEARRRDWVERRWAPWEELLSPEAEFAVESLAPGEEEPVVSRESFEKLNPKWQEEHRKKLLEEAKRKEKERKPPTLEGSIWDLPLVFGLIPPRDWPPPGWKVDAKELAFIREAHSLENVWVKSDDLKDAVEDESMEGAFPRWQMFLKQYDEWVTANKERLDREAQEVDPEYYPGRRRLGEDYHEGMHELPFIYPGQHYWGVVSCVSLYEGAFVHIGAVHDGWVPIQDNDWYYIRDFIKVGMHVQVEVIAKRDPYRFRFPIELRFVDPNIDDMIFHRFEHPPIFARPGDDNLDEVARESNRPYWPKLRPEKSAEDEEEQGCLVHPAVPRLWQLYQAEEMVLDEEDGVEEDTEYIGLVDDAYSDADDGYDEEGEEEDNEEEYPGYEETFEPQWFEGGARGCDIPTLVLNTDPAELNLDAARKEREELKCLWEEAMAKGEEFVPPKNRLDCRVEELNVMHNERKLAEKESLMRDTACRIELGLPLEEPGRYADKEFWGKNPYDPREPRWRHDYWGDPSKMKDELRREKEPRSARTVGAVVEEEEDDLVEGKEEDEEEVDELDRAESATVLQKVKEERGTVNGTATIRMDNIRGMFSRTAEEDDVLDVKNELGEQDKGDEGDDADEPSTDMKSVMGECIQEQALAHSLKIL</sequence>
<feature type="compositionally biased region" description="Basic and acidic residues" evidence="1">
    <location>
        <begin position="725"/>
        <end position="737"/>
    </location>
</feature>
<feature type="region of interest" description="Disordered" evidence="1">
    <location>
        <begin position="483"/>
        <end position="505"/>
    </location>
</feature>
<feature type="compositionally biased region" description="Acidic residues" evidence="1">
    <location>
        <begin position="662"/>
        <end position="682"/>
    </location>
</feature>
<dbReference type="InterPro" id="IPR003029">
    <property type="entry name" value="S1_domain"/>
</dbReference>
<proteinExistence type="predicted"/>
<evidence type="ECO:0000313" key="3">
    <source>
        <dbReference type="EMBL" id="CAK9871529.1"/>
    </source>
</evidence>
<reference evidence="3 4" key="1">
    <citation type="submission" date="2024-03" db="EMBL/GenBank/DDBJ databases">
        <authorList>
            <consortium name="ELIXIR-Norway"/>
            <consortium name="Elixir Norway"/>
        </authorList>
    </citation>
    <scope>NUCLEOTIDE SEQUENCE [LARGE SCALE GENOMIC DNA]</scope>
</reference>
<dbReference type="SUPFAM" id="SSF50249">
    <property type="entry name" value="Nucleic acid-binding proteins"/>
    <property type="match status" value="1"/>
</dbReference>
<dbReference type="PROSITE" id="PS50126">
    <property type="entry name" value="S1"/>
    <property type="match status" value="1"/>
</dbReference>
<dbReference type="EMBL" id="OZ023703">
    <property type="protein sequence ID" value="CAK9871529.1"/>
    <property type="molecule type" value="Genomic_DNA"/>
</dbReference>
<evidence type="ECO:0000313" key="4">
    <source>
        <dbReference type="Proteomes" id="UP001497522"/>
    </source>
</evidence>
<dbReference type="PANTHER" id="PTHR36371:SF1">
    <property type="entry name" value="PROTEIN PLASTID TRANSCRIPTIONALLY ACTIVE 10"/>
    <property type="match status" value="1"/>
</dbReference>
<dbReference type="InterPro" id="IPR012340">
    <property type="entry name" value="NA-bd_OB-fold"/>
</dbReference>
<dbReference type="Proteomes" id="UP001497522">
    <property type="component" value="Chromosome 2"/>
</dbReference>
<feature type="compositionally biased region" description="Acidic residues" evidence="1">
    <location>
        <begin position="738"/>
        <end position="747"/>
    </location>
</feature>
<feature type="region of interest" description="Disordered" evidence="1">
    <location>
        <begin position="717"/>
        <end position="753"/>
    </location>
</feature>
<protein>
    <recommendedName>
        <fullName evidence="2">S1 motif domain-containing protein</fullName>
    </recommendedName>
</protein>
<feature type="region of interest" description="Disordered" evidence="1">
    <location>
        <begin position="662"/>
        <end position="685"/>
    </location>
</feature>
<feature type="compositionally biased region" description="Acidic residues" evidence="1">
    <location>
        <begin position="112"/>
        <end position="124"/>
    </location>
</feature>
<accession>A0ABP1B8U9</accession>
<dbReference type="PANTHER" id="PTHR36371">
    <property type="entry name" value="PROTEIN PLASTID TRANSCRIPTIONALLY ACTIVE 10"/>
    <property type="match status" value="1"/>
</dbReference>
<gene>
    <name evidence="3" type="ORF">CSSPJE1EN2_LOCUS14197</name>
</gene>
<name>A0ABP1B8U9_9BRYO</name>
<evidence type="ECO:0000259" key="2">
    <source>
        <dbReference type="PROSITE" id="PS50126"/>
    </source>
</evidence>
<dbReference type="InterPro" id="IPR044967">
    <property type="entry name" value="PTAC10"/>
</dbReference>
<dbReference type="Gene3D" id="2.40.50.140">
    <property type="entry name" value="Nucleic acid-binding proteins"/>
    <property type="match status" value="1"/>
</dbReference>
<feature type="region of interest" description="Disordered" evidence="1">
    <location>
        <begin position="101"/>
        <end position="127"/>
    </location>
</feature>
<organism evidence="3 4">
    <name type="scientific">Sphagnum jensenii</name>
    <dbReference type="NCBI Taxonomy" id="128206"/>
    <lineage>
        <taxon>Eukaryota</taxon>
        <taxon>Viridiplantae</taxon>
        <taxon>Streptophyta</taxon>
        <taxon>Embryophyta</taxon>
        <taxon>Bryophyta</taxon>
        <taxon>Sphagnophytina</taxon>
        <taxon>Sphagnopsida</taxon>
        <taxon>Sphagnales</taxon>
        <taxon>Sphagnaceae</taxon>
        <taxon>Sphagnum</taxon>
    </lineage>
</organism>
<feature type="domain" description="S1 motif" evidence="2">
    <location>
        <begin position="318"/>
        <end position="386"/>
    </location>
</feature>
<keyword evidence="4" id="KW-1185">Reference proteome</keyword>
<evidence type="ECO:0000256" key="1">
    <source>
        <dbReference type="SAM" id="MobiDB-lite"/>
    </source>
</evidence>